<dbReference type="AlphaFoldDB" id="A0AAN8RYK2"/>
<feature type="compositionally biased region" description="Basic residues" evidence="1">
    <location>
        <begin position="49"/>
        <end position="70"/>
    </location>
</feature>
<evidence type="ECO:0000313" key="2">
    <source>
        <dbReference type="EMBL" id="KAK6516244.1"/>
    </source>
</evidence>
<protein>
    <submittedName>
        <fullName evidence="2">Uncharacterized protein</fullName>
    </submittedName>
</protein>
<feature type="region of interest" description="Disordered" evidence="1">
    <location>
        <begin position="308"/>
        <end position="401"/>
    </location>
</feature>
<evidence type="ECO:0000256" key="1">
    <source>
        <dbReference type="SAM" id="MobiDB-lite"/>
    </source>
</evidence>
<feature type="compositionally biased region" description="Pro residues" evidence="1">
    <location>
        <begin position="451"/>
        <end position="461"/>
    </location>
</feature>
<feature type="compositionally biased region" description="Pro residues" evidence="1">
    <location>
        <begin position="358"/>
        <end position="375"/>
    </location>
</feature>
<dbReference type="Proteomes" id="UP001307849">
    <property type="component" value="Unassembled WGS sequence"/>
</dbReference>
<gene>
    <name evidence="2" type="ORF">TWF506_006153</name>
</gene>
<evidence type="ECO:0000313" key="3">
    <source>
        <dbReference type="Proteomes" id="UP001307849"/>
    </source>
</evidence>
<feature type="region of interest" description="Disordered" evidence="1">
    <location>
        <begin position="1"/>
        <end position="138"/>
    </location>
</feature>
<sequence length="590" mass="65544">MLQELQTEELDEEDYALLPTSSSTAGKARHEVQLVNVPGHQGFSDRAPKPKRPGGKLQKFKASLKGKSKQTPRVDEDSEEEDIAVGQTVPPDFDSNSADYPRHPRTPDRYMLPLSRGSSGRERRNSMTSVGDRAESRIFGDPIKAPVALQKSPPQFLQNWDDDNPYVYNYTNRTHDTDYLYPPRPRPMNRTMSIASSSRLPILHESRHEVSTDDYGMSRGYFMPPAQQSLPDPQFRQRRASQIHVPASPQDSPQGRGSFAASIAASQQTSEAALTEISTEIQIGGERMEKRSHTQPMHTIEEWVQQIGSPPELSGTPKTIPSDEVEVEAPSPKKKTDIDEVFQASPMHEEIENSEVPIPVPTEPSPDLTPAPPQASPNEVERRLTEHSASPETEHIEVISPSYKWPTVEDLMAAMSPVKRGTTETQTSTPITVVRIPPAEGAQMPLPPIKAPLSSPHPPEGPHSRMPSPLEDASPLPVIAPLRFPPRATTLPSELEEKRPPFSGPPESFQLDPRAAEKRRMTVAFGITPLQRRETAELAQDVLRRVSTTAIGGEGRRGSLSSVIRVVDVLLVKEREEQLKMMRRAEMAWD</sequence>
<feature type="region of interest" description="Disordered" evidence="1">
    <location>
        <begin position="241"/>
        <end position="272"/>
    </location>
</feature>
<proteinExistence type="predicted"/>
<accession>A0AAN8RYK2</accession>
<dbReference type="EMBL" id="JAVHJM010000003">
    <property type="protein sequence ID" value="KAK6516244.1"/>
    <property type="molecule type" value="Genomic_DNA"/>
</dbReference>
<feature type="compositionally biased region" description="Acidic residues" evidence="1">
    <location>
        <begin position="1"/>
        <end position="15"/>
    </location>
</feature>
<name>A0AAN8RYK2_9PEZI</name>
<feature type="region of interest" description="Disordered" evidence="1">
    <location>
        <begin position="490"/>
        <end position="510"/>
    </location>
</feature>
<reference evidence="2 3" key="1">
    <citation type="submission" date="2019-10" db="EMBL/GenBank/DDBJ databases">
        <authorList>
            <person name="Palmer J.M."/>
        </authorList>
    </citation>
    <scope>NUCLEOTIDE SEQUENCE [LARGE SCALE GENOMIC DNA]</scope>
    <source>
        <strain evidence="2 3">TWF506</strain>
    </source>
</reference>
<feature type="region of interest" description="Disordered" evidence="1">
    <location>
        <begin position="451"/>
        <end position="472"/>
    </location>
</feature>
<keyword evidence="3" id="KW-1185">Reference proteome</keyword>
<organism evidence="2 3">
    <name type="scientific">Arthrobotrys conoides</name>
    <dbReference type="NCBI Taxonomy" id="74498"/>
    <lineage>
        <taxon>Eukaryota</taxon>
        <taxon>Fungi</taxon>
        <taxon>Dikarya</taxon>
        <taxon>Ascomycota</taxon>
        <taxon>Pezizomycotina</taxon>
        <taxon>Orbiliomycetes</taxon>
        <taxon>Orbiliales</taxon>
        <taxon>Orbiliaceae</taxon>
        <taxon>Arthrobotrys</taxon>
    </lineage>
</organism>
<comment type="caution">
    <text evidence="2">The sequence shown here is derived from an EMBL/GenBank/DDBJ whole genome shotgun (WGS) entry which is preliminary data.</text>
</comment>